<name>A0A507FIE1_9FUNG</name>
<feature type="transmembrane region" description="Helical" evidence="1">
    <location>
        <begin position="228"/>
        <end position="247"/>
    </location>
</feature>
<evidence type="ECO:0008006" key="4">
    <source>
        <dbReference type="Google" id="ProtNLM"/>
    </source>
</evidence>
<dbReference type="STRING" id="246404.A0A507FIE1"/>
<comment type="caution">
    <text evidence="2">The sequence shown here is derived from an EMBL/GenBank/DDBJ whole genome shotgun (WGS) entry which is preliminary data.</text>
</comment>
<evidence type="ECO:0000313" key="3">
    <source>
        <dbReference type="Proteomes" id="UP000320333"/>
    </source>
</evidence>
<keyword evidence="1" id="KW-0472">Membrane</keyword>
<keyword evidence="1" id="KW-1133">Transmembrane helix</keyword>
<feature type="transmembrane region" description="Helical" evidence="1">
    <location>
        <begin position="259"/>
        <end position="278"/>
    </location>
</feature>
<keyword evidence="3" id="KW-1185">Reference proteome</keyword>
<accession>A0A507FIE1</accession>
<dbReference type="InterPro" id="IPR027948">
    <property type="entry name" value="DUF4436"/>
</dbReference>
<reference evidence="2 3" key="1">
    <citation type="journal article" date="2019" name="Sci. Rep.">
        <title>Comparative genomics of chytrid fungi reveal insights into the obligate biotrophic and pathogenic lifestyle of Synchytrium endobioticum.</title>
        <authorList>
            <person name="van de Vossenberg B.T.L.H."/>
            <person name="Warris S."/>
            <person name="Nguyen H.D.T."/>
            <person name="van Gent-Pelzer M.P.E."/>
            <person name="Joly D.L."/>
            <person name="van de Geest H.C."/>
            <person name="Bonants P.J.M."/>
            <person name="Smith D.S."/>
            <person name="Levesque C.A."/>
            <person name="van der Lee T.A.J."/>
        </authorList>
    </citation>
    <scope>NUCLEOTIDE SEQUENCE [LARGE SCALE GENOMIC DNA]</scope>
    <source>
        <strain evidence="2 3">CBS 675.73</strain>
    </source>
</reference>
<gene>
    <name evidence="2" type="ORF">CcCBS67573_g03265</name>
</gene>
<dbReference type="EMBL" id="QEAP01000080">
    <property type="protein sequence ID" value="TPX75470.1"/>
    <property type="molecule type" value="Genomic_DNA"/>
</dbReference>
<dbReference type="Pfam" id="PF14494">
    <property type="entry name" value="DUF4436"/>
    <property type="match status" value="1"/>
</dbReference>
<proteinExistence type="predicted"/>
<dbReference type="OrthoDB" id="5594013at2759"/>
<evidence type="ECO:0000313" key="2">
    <source>
        <dbReference type="EMBL" id="TPX75470.1"/>
    </source>
</evidence>
<dbReference type="AlphaFoldDB" id="A0A507FIE1"/>
<dbReference type="Proteomes" id="UP000320333">
    <property type="component" value="Unassembled WGS sequence"/>
</dbReference>
<keyword evidence="1" id="KW-0812">Transmembrane</keyword>
<protein>
    <recommendedName>
        <fullName evidence="4">DUF4436 domain-containing protein</fullName>
    </recommendedName>
</protein>
<sequence>MTITRQRKLLFSTAAFLLIAAIVSGLSAIAVIGRKKSQRSQEYTVESGDLDDPDVTVWLQPKSVDVLGGTIKYVAEFNLSTAVSSKIYENSFYDSPAVALNVSIGSETFVFKANQPMMQQTGSAPLLGDYNFYPFDNFTGIITASAISGPRGQPVKLSLVVGGIPNGFRIEYTPLVFAEEAIVLAEISRNPTVITFASLIMIIMWFLALASVTFAGCLHMFEKKVEGAYLAFTIALLFAMPGVRNSMPSAPPIGCLADQMVLVWVMVILAFCVLQYFIRMIINLAPVAEKDSAY</sequence>
<evidence type="ECO:0000256" key="1">
    <source>
        <dbReference type="SAM" id="Phobius"/>
    </source>
</evidence>
<organism evidence="2 3">
    <name type="scientific">Chytriomyces confervae</name>
    <dbReference type="NCBI Taxonomy" id="246404"/>
    <lineage>
        <taxon>Eukaryota</taxon>
        <taxon>Fungi</taxon>
        <taxon>Fungi incertae sedis</taxon>
        <taxon>Chytridiomycota</taxon>
        <taxon>Chytridiomycota incertae sedis</taxon>
        <taxon>Chytridiomycetes</taxon>
        <taxon>Chytridiales</taxon>
        <taxon>Chytriomycetaceae</taxon>
        <taxon>Chytriomyces</taxon>
    </lineage>
</organism>
<feature type="transmembrane region" description="Helical" evidence="1">
    <location>
        <begin position="196"/>
        <end position="221"/>
    </location>
</feature>